<proteinExistence type="predicted"/>
<reference evidence="3" key="1">
    <citation type="journal article" date="2019" name="Int. J. Syst. Evol. Microbiol.">
        <title>The Global Catalogue of Microorganisms (GCM) 10K type strain sequencing project: providing services to taxonomists for standard genome sequencing and annotation.</title>
        <authorList>
            <consortium name="The Broad Institute Genomics Platform"/>
            <consortium name="The Broad Institute Genome Sequencing Center for Infectious Disease"/>
            <person name="Wu L."/>
            <person name="Ma J."/>
        </authorList>
    </citation>
    <scope>NUCLEOTIDE SEQUENCE [LARGE SCALE GENOMIC DNA]</scope>
    <source>
        <strain evidence="3">CGMCC 4.7178</strain>
    </source>
</reference>
<dbReference type="InterPro" id="IPR046175">
    <property type="entry name" value="DUF6177"/>
</dbReference>
<keyword evidence="3" id="KW-1185">Reference proteome</keyword>
<sequence length="506" mass="52665">MTKDVIALTRDMPDPLSVLAGLLAGGPDKLAGTTADDAVVQLCDEEGRPLVSVEAPVFVRVAGEAERLLGAEAPPVPFWWTEARATTGVEEAEALAGAFAARVASLTGGTVWPARAAGSLSVVEGGGAGSGGVSAVPAPAAAQPAVDVLTDKVAVVIQDRPVVAMTAWLSDAFRAAAAAGLGLQIVTPAASGLSPAVRSSLSGWPSRWVVQDERDGYFDGLSGAVLRWQDGMFAAVEAEEGEQPEDAAYRGDGDGSALDPGDAGDVGDAAFGGGPRGRVAASYREVEPIADRQLALSFRAVHAADDRLVLGGALEALWRELTGVPPAGWGTAEPANTPWSPRQLTDLARDRAPAPTWLVIVGGADRPALATVRVSRTTGGVEEDVTLTLGYGPDEEPPLDALPRAAEVLATRHGLQSMLVQQRMAARDLTVRPRFEGPGVPLGFVLGAEEVRRMPGDRARRTPLSEPPVQLGPAARPALYYPLPGDPSDLSAWRDFERLMRHLKGA</sequence>
<feature type="compositionally biased region" description="Low complexity" evidence="1">
    <location>
        <begin position="257"/>
        <end position="269"/>
    </location>
</feature>
<feature type="region of interest" description="Disordered" evidence="1">
    <location>
        <begin position="240"/>
        <end position="271"/>
    </location>
</feature>
<evidence type="ECO:0000256" key="1">
    <source>
        <dbReference type="SAM" id="MobiDB-lite"/>
    </source>
</evidence>
<gene>
    <name evidence="2" type="ORF">GCM10012287_40760</name>
</gene>
<name>A0ABQ2ML01_9ACTN</name>
<dbReference type="RefSeq" id="WP_189038615.1">
    <property type="nucleotide sequence ID" value="NZ_BMMP01000013.1"/>
</dbReference>
<accession>A0ABQ2ML01</accession>
<comment type="caution">
    <text evidence="2">The sequence shown here is derived from an EMBL/GenBank/DDBJ whole genome shotgun (WGS) entry which is preliminary data.</text>
</comment>
<evidence type="ECO:0000313" key="3">
    <source>
        <dbReference type="Proteomes" id="UP000631535"/>
    </source>
</evidence>
<evidence type="ECO:0000313" key="2">
    <source>
        <dbReference type="EMBL" id="GGO53639.1"/>
    </source>
</evidence>
<dbReference type="EMBL" id="BMMP01000013">
    <property type="protein sequence ID" value="GGO53639.1"/>
    <property type="molecule type" value="Genomic_DNA"/>
</dbReference>
<dbReference type="Proteomes" id="UP000631535">
    <property type="component" value="Unassembled WGS sequence"/>
</dbReference>
<dbReference type="Pfam" id="PF19674">
    <property type="entry name" value="DUF6177"/>
    <property type="match status" value="2"/>
</dbReference>
<organism evidence="2 3">
    <name type="scientific">Streptomyces daqingensis</name>
    <dbReference type="NCBI Taxonomy" id="1472640"/>
    <lineage>
        <taxon>Bacteria</taxon>
        <taxon>Bacillati</taxon>
        <taxon>Actinomycetota</taxon>
        <taxon>Actinomycetes</taxon>
        <taxon>Kitasatosporales</taxon>
        <taxon>Streptomycetaceae</taxon>
        <taxon>Streptomyces</taxon>
    </lineage>
</organism>
<protein>
    <submittedName>
        <fullName evidence="2">Uncharacterized protein</fullName>
    </submittedName>
</protein>